<dbReference type="Proteomes" id="UP000256884">
    <property type="component" value="Unassembled WGS sequence"/>
</dbReference>
<reference evidence="1 2" key="1">
    <citation type="submission" date="2018-08" db="EMBL/GenBank/DDBJ databases">
        <title>Genomic Encyclopedia of Type Strains, Phase IV (KMG-IV): sequencing the most valuable type-strain genomes for metagenomic binning, comparative biology and taxonomic classification.</title>
        <authorList>
            <person name="Goeker M."/>
        </authorList>
    </citation>
    <scope>NUCLEOTIDE SEQUENCE [LARGE SCALE GENOMIC DNA]</scope>
    <source>
        <strain evidence="1 2">DSM 18841</strain>
    </source>
</reference>
<evidence type="ECO:0000313" key="1">
    <source>
        <dbReference type="EMBL" id="REH56041.1"/>
    </source>
</evidence>
<dbReference type="EMBL" id="QUNS01000001">
    <property type="protein sequence ID" value="REH56041.1"/>
    <property type="molecule type" value="Genomic_DNA"/>
</dbReference>
<dbReference type="PANTHER" id="PTHR43428:SF1">
    <property type="entry name" value="ARSENATE REDUCTASE"/>
    <property type="match status" value="1"/>
</dbReference>
<sequence>MNQIQDVANMKTLNSSLFSGIQETLSELPTVLEERKEVLQPLIQFIQKKLDNKEVINLNFICTHNSRRSHLSQIWAQTMAFYYQTPNVHSYSGGTETIATNVTVVDTLLDNGFRIQQLSNETNPVYAIKYADNVPSIIGFSKKYDNEFNPTSAFCAIMTCSQADEGCPFIAGAEKRVPVTYEDPKLYDGTPSEKQKYLERSLQIAAEMQYVFSRVKISL</sequence>
<dbReference type="InterPro" id="IPR036196">
    <property type="entry name" value="Ptyr_pPase_sf"/>
</dbReference>
<accession>A0A3E0IBL8</accession>
<comment type="caution">
    <text evidence="1">The sequence shown here is derived from an EMBL/GenBank/DDBJ whole genome shotgun (WGS) entry which is preliminary data.</text>
</comment>
<name>A0A3E0IBL8_9FLAO</name>
<dbReference type="Gene3D" id="3.40.50.2300">
    <property type="match status" value="1"/>
</dbReference>
<organism evidence="1 2">
    <name type="scientific">Tenacibaculum gallaicum</name>
    <dbReference type="NCBI Taxonomy" id="561505"/>
    <lineage>
        <taxon>Bacteria</taxon>
        <taxon>Pseudomonadati</taxon>
        <taxon>Bacteroidota</taxon>
        <taxon>Flavobacteriia</taxon>
        <taxon>Flavobacteriales</taxon>
        <taxon>Flavobacteriaceae</taxon>
        <taxon>Tenacibaculum</taxon>
    </lineage>
</organism>
<protein>
    <submittedName>
        <fullName evidence="1">Arsenate reductase</fullName>
    </submittedName>
</protein>
<dbReference type="PANTHER" id="PTHR43428">
    <property type="entry name" value="ARSENATE REDUCTASE"/>
    <property type="match status" value="1"/>
</dbReference>
<dbReference type="AlphaFoldDB" id="A0A3E0IBL8"/>
<keyword evidence="2" id="KW-1185">Reference proteome</keyword>
<gene>
    <name evidence="1" type="ORF">C7448_10169</name>
</gene>
<proteinExistence type="predicted"/>
<evidence type="ECO:0000313" key="2">
    <source>
        <dbReference type="Proteomes" id="UP000256884"/>
    </source>
</evidence>
<dbReference type="SUPFAM" id="SSF52788">
    <property type="entry name" value="Phosphotyrosine protein phosphatases I"/>
    <property type="match status" value="1"/>
</dbReference>